<accession>A0A9P7YMS8</accession>
<keyword evidence="1" id="KW-0472">Membrane</keyword>
<organism evidence="2 3">
    <name type="scientific">Amylocarpus encephaloides</name>
    <dbReference type="NCBI Taxonomy" id="45428"/>
    <lineage>
        <taxon>Eukaryota</taxon>
        <taxon>Fungi</taxon>
        <taxon>Dikarya</taxon>
        <taxon>Ascomycota</taxon>
        <taxon>Pezizomycotina</taxon>
        <taxon>Leotiomycetes</taxon>
        <taxon>Helotiales</taxon>
        <taxon>Helotiales incertae sedis</taxon>
        <taxon>Amylocarpus</taxon>
    </lineage>
</organism>
<keyword evidence="1" id="KW-0812">Transmembrane</keyword>
<keyword evidence="3" id="KW-1185">Reference proteome</keyword>
<evidence type="ECO:0000313" key="3">
    <source>
        <dbReference type="Proteomes" id="UP000824998"/>
    </source>
</evidence>
<name>A0A9P7YMS8_9HELO</name>
<gene>
    <name evidence="2" type="ORF">BJ875DRAFT_482719</name>
</gene>
<keyword evidence="1" id="KW-1133">Transmembrane helix</keyword>
<reference evidence="2" key="1">
    <citation type="journal article" date="2021" name="IMA Fungus">
        <title>Genomic characterization of three marine fungi, including Emericellopsis atlantica sp. nov. with signatures of a generalist lifestyle and marine biomass degradation.</title>
        <authorList>
            <person name="Hagestad O.C."/>
            <person name="Hou L."/>
            <person name="Andersen J.H."/>
            <person name="Hansen E.H."/>
            <person name="Altermark B."/>
            <person name="Li C."/>
            <person name="Kuhnert E."/>
            <person name="Cox R.J."/>
            <person name="Crous P.W."/>
            <person name="Spatafora J.W."/>
            <person name="Lail K."/>
            <person name="Amirebrahimi M."/>
            <person name="Lipzen A."/>
            <person name="Pangilinan J."/>
            <person name="Andreopoulos W."/>
            <person name="Hayes R.D."/>
            <person name="Ng V."/>
            <person name="Grigoriev I.V."/>
            <person name="Jackson S.A."/>
            <person name="Sutton T.D.S."/>
            <person name="Dobson A.D.W."/>
            <person name="Rama T."/>
        </authorList>
    </citation>
    <scope>NUCLEOTIDE SEQUENCE</scope>
    <source>
        <strain evidence="2">TRa018bII</strain>
    </source>
</reference>
<dbReference type="AlphaFoldDB" id="A0A9P7YMS8"/>
<comment type="caution">
    <text evidence="2">The sequence shown here is derived from an EMBL/GenBank/DDBJ whole genome shotgun (WGS) entry which is preliminary data.</text>
</comment>
<feature type="transmembrane region" description="Helical" evidence="1">
    <location>
        <begin position="133"/>
        <end position="155"/>
    </location>
</feature>
<dbReference type="Proteomes" id="UP000824998">
    <property type="component" value="Unassembled WGS sequence"/>
</dbReference>
<sequence length="179" mass="18800">MGAAGTVSAAYALPKHVIVHILDQQAGIRTSSVDAAAVFSPELAMCLTKLLAGWLDGWIAGDFRLGFDLRRIGVSVSNQLLRLLRSTATPLPPTPSPITDSSSKYLPAAFLAPSLPHPPADCRRRSHLAPSAHLVVVAIAIAIVFVHLFVIAIVVRHNPSSLSHSSATSVNISSGFPAS</sequence>
<protein>
    <submittedName>
        <fullName evidence="2">Uncharacterized protein</fullName>
    </submittedName>
</protein>
<evidence type="ECO:0000256" key="1">
    <source>
        <dbReference type="SAM" id="Phobius"/>
    </source>
</evidence>
<dbReference type="EMBL" id="MU251418">
    <property type="protein sequence ID" value="KAG9235955.1"/>
    <property type="molecule type" value="Genomic_DNA"/>
</dbReference>
<evidence type="ECO:0000313" key="2">
    <source>
        <dbReference type="EMBL" id="KAG9235955.1"/>
    </source>
</evidence>
<proteinExistence type="predicted"/>